<evidence type="ECO:0000313" key="1">
    <source>
        <dbReference type="EMBL" id="NYD39387.1"/>
    </source>
</evidence>
<reference evidence="1 2" key="1">
    <citation type="submission" date="2020-07" db="EMBL/GenBank/DDBJ databases">
        <title>Sequencing the genomes of 1000 actinobacteria strains.</title>
        <authorList>
            <person name="Klenk H.-P."/>
        </authorList>
    </citation>
    <scope>NUCLEOTIDE SEQUENCE [LARGE SCALE GENOMIC DNA]</scope>
    <source>
        <strain evidence="1 2">DSM 45772</strain>
    </source>
</reference>
<keyword evidence="2" id="KW-1185">Reference proteome</keyword>
<dbReference type="RefSeq" id="WP_179796707.1">
    <property type="nucleotide sequence ID" value="NZ_BAABHP010000001.1"/>
</dbReference>
<accession>A0A7Y9E1N3</accession>
<evidence type="ECO:0000313" key="2">
    <source>
        <dbReference type="Proteomes" id="UP000535890"/>
    </source>
</evidence>
<dbReference type="AlphaFoldDB" id="A0A7Y9E1N3"/>
<name>A0A7Y9E1N3_9PSEU</name>
<organism evidence="1 2">
    <name type="scientific">Actinomycetospora corticicola</name>
    <dbReference type="NCBI Taxonomy" id="663602"/>
    <lineage>
        <taxon>Bacteria</taxon>
        <taxon>Bacillati</taxon>
        <taxon>Actinomycetota</taxon>
        <taxon>Actinomycetes</taxon>
        <taxon>Pseudonocardiales</taxon>
        <taxon>Pseudonocardiaceae</taxon>
        <taxon>Actinomycetospora</taxon>
    </lineage>
</organism>
<dbReference type="Proteomes" id="UP000535890">
    <property type="component" value="Unassembled WGS sequence"/>
</dbReference>
<evidence type="ECO:0008006" key="3">
    <source>
        <dbReference type="Google" id="ProtNLM"/>
    </source>
</evidence>
<gene>
    <name evidence="1" type="ORF">BJ983_005489</name>
</gene>
<proteinExistence type="predicted"/>
<sequence>MLIFGTRRTAQQLAVLMLTCPQGHPAAHTVTRFVTRFTLFFVPTFRVRTRHVVQCTLCGQSGQVPSSTAEELVRQAAAA</sequence>
<comment type="caution">
    <text evidence="1">The sequence shown here is derived from an EMBL/GenBank/DDBJ whole genome shotgun (WGS) entry which is preliminary data.</text>
</comment>
<protein>
    <recommendedName>
        <fullName evidence="3">Zinc ribbon family protein</fullName>
    </recommendedName>
</protein>
<dbReference type="EMBL" id="JACCBN010000001">
    <property type="protein sequence ID" value="NYD39387.1"/>
    <property type="molecule type" value="Genomic_DNA"/>
</dbReference>